<dbReference type="Pfam" id="PF01553">
    <property type="entry name" value="Acyltransferase"/>
    <property type="match status" value="1"/>
</dbReference>
<evidence type="ECO:0000256" key="3">
    <source>
        <dbReference type="ARBA" id="ARBA00023315"/>
    </source>
</evidence>
<reference evidence="5 6" key="1">
    <citation type="submission" date="2018-09" db="EMBL/GenBank/DDBJ databases">
        <title>Alcanivorax profundi sp. nov., isolated from 1000 m-depth seawater of the Mariana Trench.</title>
        <authorList>
            <person name="Liu J."/>
        </authorList>
    </citation>
    <scope>NUCLEOTIDE SEQUENCE [LARGE SCALE GENOMIC DNA]</scope>
    <source>
        <strain evidence="5 6">MTEO17</strain>
    </source>
</reference>
<dbReference type="PANTHER" id="PTHR10434:SF9">
    <property type="entry name" value="PHOSPHOLIPID_GLYCEROL ACYLTRANSFERASE DOMAIN-CONTAINING PROTEIN"/>
    <property type="match status" value="1"/>
</dbReference>
<dbReference type="SUPFAM" id="SSF69593">
    <property type="entry name" value="Glycerol-3-phosphate (1)-acyltransferase"/>
    <property type="match status" value="1"/>
</dbReference>
<keyword evidence="2 5" id="KW-0808">Transferase</keyword>
<name>A0A418XVD4_9GAMM</name>
<comment type="pathway">
    <text evidence="1">Lipid metabolism.</text>
</comment>
<evidence type="ECO:0000313" key="6">
    <source>
        <dbReference type="Proteomes" id="UP000283734"/>
    </source>
</evidence>
<evidence type="ECO:0000259" key="4">
    <source>
        <dbReference type="SMART" id="SM00563"/>
    </source>
</evidence>
<protein>
    <submittedName>
        <fullName evidence="5">Acyl-phosphate glycerol 3-phosphate acyltransferase</fullName>
    </submittedName>
</protein>
<evidence type="ECO:0000313" key="5">
    <source>
        <dbReference type="EMBL" id="RJG16705.1"/>
    </source>
</evidence>
<feature type="domain" description="Phospholipid/glycerol acyltransferase" evidence="4">
    <location>
        <begin position="40"/>
        <end position="152"/>
    </location>
</feature>
<dbReference type="SMART" id="SM00563">
    <property type="entry name" value="PlsC"/>
    <property type="match status" value="1"/>
</dbReference>
<dbReference type="EMBL" id="QYYA01000004">
    <property type="protein sequence ID" value="RJG16705.1"/>
    <property type="molecule type" value="Genomic_DNA"/>
</dbReference>
<dbReference type="GO" id="GO:0006654">
    <property type="term" value="P:phosphatidic acid biosynthetic process"/>
    <property type="evidence" value="ECO:0007669"/>
    <property type="project" value="TreeGrafter"/>
</dbReference>
<comment type="caution">
    <text evidence="5">The sequence shown here is derived from an EMBL/GenBank/DDBJ whole genome shotgun (WGS) entry which is preliminary data.</text>
</comment>
<keyword evidence="6" id="KW-1185">Reference proteome</keyword>
<evidence type="ECO:0000256" key="1">
    <source>
        <dbReference type="ARBA" id="ARBA00005189"/>
    </source>
</evidence>
<dbReference type="AlphaFoldDB" id="A0A418XVD4"/>
<sequence>MATSDYPRRGNAFSRACARGFLKLIGWKVVSPLPALPKAVIIGGPHTSNWDGIVTLAAMMQLGLDAHVMIKDSAFKGPLGSLLRWMGALPIDRNKAGGVVEQTVAQFNGAEQLFMVVAPEGTRGGATQWKTGFHRIAHQAGVPIIVATADYRKKEIDFPLVLEPGDDLDADLATIFSTYALVHPRHPDKLSAPLKALREKQR</sequence>
<dbReference type="InterPro" id="IPR002123">
    <property type="entry name" value="Plipid/glycerol_acylTrfase"/>
</dbReference>
<proteinExistence type="predicted"/>
<dbReference type="PANTHER" id="PTHR10434">
    <property type="entry name" value="1-ACYL-SN-GLYCEROL-3-PHOSPHATE ACYLTRANSFERASE"/>
    <property type="match status" value="1"/>
</dbReference>
<evidence type="ECO:0000256" key="2">
    <source>
        <dbReference type="ARBA" id="ARBA00022679"/>
    </source>
</evidence>
<accession>A0A418XVD4</accession>
<dbReference type="RefSeq" id="WP_119918276.1">
    <property type="nucleotide sequence ID" value="NZ_CAXGPP010000014.1"/>
</dbReference>
<dbReference type="GO" id="GO:0003841">
    <property type="term" value="F:1-acylglycerol-3-phosphate O-acyltransferase activity"/>
    <property type="evidence" value="ECO:0007669"/>
    <property type="project" value="TreeGrafter"/>
</dbReference>
<organism evidence="5 6">
    <name type="scientific">Alcanivorax profundi</name>
    <dbReference type="NCBI Taxonomy" id="2338368"/>
    <lineage>
        <taxon>Bacteria</taxon>
        <taxon>Pseudomonadati</taxon>
        <taxon>Pseudomonadota</taxon>
        <taxon>Gammaproteobacteria</taxon>
        <taxon>Oceanospirillales</taxon>
        <taxon>Alcanivoracaceae</taxon>
        <taxon>Alcanivorax</taxon>
    </lineage>
</organism>
<gene>
    <name evidence="5" type="ORF">D4A39_12815</name>
</gene>
<dbReference type="Proteomes" id="UP000283734">
    <property type="component" value="Unassembled WGS sequence"/>
</dbReference>
<dbReference type="OrthoDB" id="9796839at2"/>
<keyword evidence="3 5" id="KW-0012">Acyltransferase</keyword>